<dbReference type="Gene3D" id="3.30.70.330">
    <property type="match status" value="1"/>
</dbReference>
<organism evidence="5 6">
    <name type="scientific">Agrilus planipennis</name>
    <name type="common">Emerald ash borer</name>
    <name type="synonym">Agrilus marcopoli</name>
    <dbReference type="NCBI Taxonomy" id="224129"/>
    <lineage>
        <taxon>Eukaryota</taxon>
        <taxon>Metazoa</taxon>
        <taxon>Ecdysozoa</taxon>
        <taxon>Arthropoda</taxon>
        <taxon>Hexapoda</taxon>
        <taxon>Insecta</taxon>
        <taxon>Pterygota</taxon>
        <taxon>Neoptera</taxon>
        <taxon>Endopterygota</taxon>
        <taxon>Coleoptera</taxon>
        <taxon>Polyphaga</taxon>
        <taxon>Elateriformia</taxon>
        <taxon>Buprestoidea</taxon>
        <taxon>Buprestidae</taxon>
        <taxon>Agrilinae</taxon>
        <taxon>Agrilus</taxon>
    </lineage>
</organism>
<dbReference type="RefSeq" id="XP_018321933.1">
    <property type="nucleotide sequence ID" value="XM_018466431.2"/>
</dbReference>
<dbReference type="GeneID" id="108734771"/>
<evidence type="ECO:0000256" key="1">
    <source>
        <dbReference type="ARBA" id="ARBA00022884"/>
    </source>
</evidence>
<feature type="compositionally biased region" description="Acidic residues" evidence="3">
    <location>
        <begin position="16"/>
        <end position="43"/>
    </location>
</feature>
<dbReference type="OrthoDB" id="5990677at2759"/>
<dbReference type="InterPro" id="IPR012677">
    <property type="entry name" value="Nucleotide-bd_a/b_plait_sf"/>
</dbReference>
<dbReference type="PANTHER" id="PTHR22014">
    <property type="entry name" value="RNA-BINDING PROTEIN 33"/>
    <property type="match status" value="1"/>
</dbReference>
<dbReference type="STRING" id="224129.A0A1W4WPA0"/>
<evidence type="ECO:0000313" key="5">
    <source>
        <dbReference type="Proteomes" id="UP000192223"/>
    </source>
</evidence>
<gene>
    <name evidence="6" type="primary">LOC108734771</name>
</gene>
<accession>A0A1W4WPA0</accession>
<dbReference type="InParanoid" id="A0A1W4WPA0"/>
<dbReference type="InterPro" id="IPR035979">
    <property type="entry name" value="RBD_domain_sf"/>
</dbReference>
<dbReference type="Pfam" id="PF00076">
    <property type="entry name" value="RRM_1"/>
    <property type="match status" value="1"/>
</dbReference>
<dbReference type="InterPro" id="IPR039878">
    <property type="entry name" value="RBM33"/>
</dbReference>
<evidence type="ECO:0000256" key="3">
    <source>
        <dbReference type="SAM" id="MobiDB-lite"/>
    </source>
</evidence>
<dbReference type="KEGG" id="apln:108734771"/>
<dbReference type="SUPFAM" id="SSF54928">
    <property type="entry name" value="RNA-binding domain, RBD"/>
    <property type="match status" value="1"/>
</dbReference>
<keyword evidence="1" id="KW-0694">RNA-binding</keyword>
<dbReference type="InterPro" id="IPR000504">
    <property type="entry name" value="RRM_dom"/>
</dbReference>
<dbReference type="SMART" id="SM00360">
    <property type="entry name" value="RRM"/>
    <property type="match status" value="1"/>
</dbReference>
<protein>
    <submittedName>
        <fullName evidence="6">Uncharacterized protein LOC108734771 isoform X1</fullName>
    </submittedName>
</protein>
<keyword evidence="5" id="KW-1185">Reference proteome</keyword>
<dbReference type="Proteomes" id="UP000192223">
    <property type="component" value="Unplaced"/>
</dbReference>
<reference evidence="6" key="1">
    <citation type="submission" date="2025-08" db="UniProtKB">
        <authorList>
            <consortium name="RefSeq"/>
        </authorList>
    </citation>
    <scope>IDENTIFICATION</scope>
    <source>
        <tissue evidence="6">Entire body</tissue>
    </source>
</reference>
<evidence type="ECO:0000313" key="6">
    <source>
        <dbReference type="RefSeq" id="XP_018321933.1"/>
    </source>
</evidence>
<evidence type="ECO:0000259" key="4">
    <source>
        <dbReference type="SMART" id="SM00360"/>
    </source>
</evidence>
<feature type="region of interest" description="Disordered" evidence="3">
    <location>
        <begin position="447"/>
        <end position="476"/>
    </location>
</feature>
<feature type="coiled-coil region" evidence="2">
    <location>
        <begin position="501"/>
        <end position="547"/>
    </location>
</feature>
<name>A0A1W4WPA0_AGRPL</name>
<proteinExistence type="predicted"/>
<keyword evidence="2" id="KW-0175">Coiled coil</keyword>
<feature type="domain" description="RRM" evidence="4">
    <location>
        <begin position="660"/>
        <end position="727"/>
    </location>
</feature>
<feature type="region of interest" description="Disordered" evidence="3">
    <location>
        <begin position="1"/>
        <end position="43"/>
    </location>
</feature>
<dbReference type="GO" id="GO:0003723">
    <property type="term" value="F:RNA binding"/>
    <property type="evidence" value="ECO:0007669"/>
    <property type="project" value="UniProtKB-KW"/>
</dbReference>
<dbReference type="AlphaFoldDB" id="A0A1W4WPA0"/>
<sequence>MSDAENDEALLGGSVDGDDDDRDYDEDALLADNVEEETGTEDILELEVDEVDLDETFEKEKNVSKASTSAVSTTTNIDDSIASSDAEQTERSHRFKNERFTPVNKVKSIPDTLDNVAIKEDLKLTNQRQRNVRSKFQNAKGNFQNNQRFNQKYQRNKESSTVHINPNFKGQVQVGNDARFVLNARKMDSRTSYTHQERNKNIAFIQPWANSAHLPMQPPGSMVSSSYQPNFQQPPVYNNPNINSAYHLPPPPVQPSQHHLPHQQFQPVVNNWNELQYDNIQGLPNDQSRTVLQIPVAPAAPPVRSVFANPNFGYPTNQNIPFGTNQNAPQYTLNQPIPFSNAGNSLSFANQTAQFTPNQFQQPPPLVPSHYNQQQLPTDPTYSQFYVPNNQVQSQPFTNPPSNFMQQQREEFSHMPPPSNSNYGQKMVLKNNSSANMKRSGFINKHKFHTGNFNQPKRRIENNNLEQRRKKRSLEREKHLYEVPIDTQDTTVTTTEGKQEVEEEDELTKDLRLKIEEQKRRREMFLREKEERRKQAAKEKAMKAGNSFESNSTSAIQNTTQRKQFSKQISNVKKNVAKHQTLKVVTTTNQINPNKFQQQQQQTYSNNLQTLVTASVLKNANSSGGVRIVSKKTLEGAPTSGFLENRKVLARDDNLPDTSIVVVSNLAAGTTDIKLRKMCQNIGNVEKLQMSPKERQATIQFKSVASAHAFFKKYQRFMLDLSMIQVTLKQVS</sequence>
<dbReference type="PANTHER" id="PTHR22014:SF2">
    <property type="entry name" value="RNA-BINDING PROTEIN 33"/>
    <property type="match status" value="1"/>
</dbReference>
<evidence type="ECO:0000256" key="2">
    <source>
        <dbReference type="SAM" id="Coils"/>
    </source>
</evidence>
<dbReference type="CDD" id="cd00590">
    <property type="entry name" value="RRM_SF"/>
    <property type="match status" value="1"/>
</dbReference>